<comment type="caution">
    <text evidence="2">The sequence shown here is derived from an EMBL/GenBank/DDBJ whole genome shotgun (WGS) entry which is preliminary data.</text>
</comment>
<gene>
    <name evidence="2" type="ORF">GCM10011516_05630</name>
</gene>
<reference evidence="2" key="1">
    <citation type="journal article" date="2014" name="Int. J. Syst. Evol. Microbiol.">
        <title>Complete genome sequence of Corynebacterium casei LMG S-19264T (=DSM 44701T), isolated from a smear-ripened cheese.</title>
        <authorList>
            <consortium name="US DOE Joint Genome Institute (JGI-PGF)"/>
            <person name="Walter F."/>
            <person name="Albersmeier A."/>
            <person name="Kalinowski J."/>
            <person name="Ruckert C."/>
        </authorList>
    </citation>
    <scope>NUCLEOTIDE SEQUENCE</scope>
    <source>
        <strain evidence="2">CGMCC 1.15966</strain>
    </source>
</reference>
<protein>
    <recommendedName>
        <fullName evidence="4">Glycine cleavage system protein H</fullName>
    </recommendedName>
</protein>
<evidence type="ECO:0008006" key="4">
    <source>
        <dbReference type="Google" id="ProtNLM"/>
    </source>
</evidence>
<proteinExistence type="predicted"/>
<keyword evidence="1" id="KW-0812">Transmembrane</keyword>
<dbReference type="EMBL" id="BMKM01000001">
    <property type="protein sequence ID" value="GGE10776.1"/>
    <property type="molecule type" value="Genomic_DNA"/>
</dbReference>
<keyword evidence="3" id="KW-1185">Reference proteome</keyword>
<keyword evidence="1" id="KW-0472">Membrane</keyword>
<accession>A0A8H9FYZ5</accession>
<evidence type="ECO:0000313" key="3">
    <source>
        <dbReference type="Proteomes" id="UP000614460"/>
    </source>
</evidence>
<dbReference type="Proteomes" id="UP000614460">
    <property type="component" value="Unassembled WGS sequence"/>
</dbReference>
<dbReference type="PANTHER" id="PTHR28008">
    <property type="entry name" value="DOMAIN PROTEIN, PUTATIVE (AFU_ORTHOLOGUE AFUA_3G10980)-RELATED"/>
    <property type="match status" value="1"/>
</dbReference>
<evidence type="ECO:0000313" key="2">
    <source>
        <dbReference type="EMBL" id="GGE10776.1"/>
    </source>
</evidence>
<evidence type="ECO:0000256" key="1">
    <source>
        <dbReference type="SAM" id="Phobius"/>
    </source>
</evidence>
<organism evidence="2 3">
    <name type="scientific">Sphingobacterium cellulitidis</name>
    <dbReference type="NCBI Taxonomy" id="1768011"/>
    <lineage>
        <taxon>Bacteria</taxon>
        <taxon>Pseudomonadati</taxon>
        <taxon>Bacteroidota</taxon>
        <taxon>Sphingobacteriia</taxon>
        <taxon>Sphingobacteriales</taxon>
        <taxon>Sphingobacteriaceae</taxon>
        <taxon>Sphingobacterium</taxon>
    </lineage>
</organism>
<feature type="transmembrane region" description="Helical" evidence="1">
    <location>
        <begin position="7"/>
        <end position="25"/>
    </location>
</feature>
<sequence>MNWIINYAWAILWAIIMMLLMLLPANDFPTGGFFEGFDKLVHTGSFYLLTTLILFGRIVDTKRRATKLKTIIVVFCVSSLFAFFTEAAQMYFTSSRQADWWDIFADYVGIGMALFSYLLLYNRKFQYN</sequence>
<dbReference type="NCBIfam" id="NF037970">
    <property type="entry name" value="vanZ_1"/>
    <property type="match status" value="1"/>
</dbReference>
<reference evidence="2" key="2">
    <citation type="submission" date="2020-09" db="EMBL/GenBank/DDBJ databases">
        <authorList>
            <person name="Sun Q."/>
            <person name="Zhou Y."/>
        </authorList>
    </citation>
    <scope>NUCLEOTIDE SEQUENCE</scope>
    <source>
        <strain evidence="2">CGMCC 1.15966</strain>
    </source>
</reference>
<feature type="transmembrane region" description="Helical" evidence="1">
    <location>
        <begin position="40"/>
        <end position="59"/>
    </location>
</feature>
<name>A0A8H9FYZ5_9SPHI</name>
<feature type="transmembrane region" description="Helical" evidence="1">
    <location>
        <begin position="104"/>
        <end position="121"/>
    </location>
</feature>
<dbReference type="AlphaFoldDB" id="A0A8H9FYZ5"/>
<feature type="transmembrane region" description="Helical" evidence="1">
    <location>
        <begin position="71"/>
        <end position="92"/>
    </location>
</feature>
<dbReference type="RefSeq" id="WP_094257549.1">
    <property type="nucleotide sequence ID" value="NZ_BMKM01000001.1"/>
</dbReference>
<dbReference type="PANTHER" id="PTHR28008:SF1">
    <property type="entry name" value="DOMAIN PROTEIN, PUTATIVE (AFU_ORTHOLOGUE AFUA_3G10980)-RELATED"/>
    <property type="match status" value="1"/>
</dbReference>
<keyword evidence="1" id="KW-1133">Transmembrane helix</keyword>